<dbReference type="PANTHER" id="PTHR34222">
    <property type="entry name" value="GAG_PRE-INTEGRS DOMAIN-CONTAINING PROTEIN"/>
    <property type="match status" value="1"/>
</dbReference>
<comment type="caution">
    <text evidence="2">The sequence shown here is derived from an EMBL/GenBank/DDBJ whole genome shotgun (WGS) entry which is preliminary data.</text>
</comment>
<dbReference type="InterPro" id="IPR005162">
    <property type="entry name" value="Retrotrans_gag_dom"/>
</dbReference>
<sequence length="181" mass="20800">MDKEIRSSVRYAKTAREIWVDLEERFGKVNAPRAYELRSVIALLKQEKLSVSSYYTKLKSLWEEMQSISTWPKCTCNGCTCNVQKQLVEMRERDQLYDFLMGLDDSFGTVKTQILSTKPTPSLGSAYHLVAEDEQQKQISSLSKQTTEAAAFQIKVLAITRMREIEESKEKRDQSVACAKR</sequence>
<reference evidence="2" key="1">
    <citation type="submission" date="2020-06" db="EMBL/GenBank/DDBJ databases">
        <authorList>
            <person name="Li T."/>
            <person name="Hu X."/>
            <person name="Zhang T."/>
            <person name="Song X."/>
            <person name="Zhang H."/>
            <person name="Dai N."/>
            <person name="Sheng W."/>
            <person name="Hou X."/>
            <person name="Wei L."/>
        </authorList>
    </citation>
    <scope>NUCLEOTIDE SEQUENCE</scope>
    <source>
        <strain evidence="2">G02</strain>
        <tissue evidence="2">Leaf</tissue>
    </source>
</reference>
<protein>
    <recommendedName>
        <fullName evidence="1">Retrotransposon gag domain-containing protein</fullName>
    </recommendedName>
</protein>
<name>A0AAW2T5K7_SESRA</name>
<accession>A0AAW2T5K7</accession>
<dbReference type="PANTHER" id="PTHR34222:SF96">
    <property type="entry name" value="GAG-PRE-INTEGRASE DOMAIN, GAG-POLYPEPTIDE OF LTR COPIA-TYPE-RELATED"/>
    <property type="match status" value="1"/>
</dbReference>
<feature type="domain" description="Retrotransposon gag" evidence="1">
    <location>
        <begin position="13"/>
        <end position="67"/>
    </location>
</feature>
<proteinExistence type="predicted"/>
<dbReference type="Pfam" id="PF03732">
    <property type="entry name" value="Retrotrans_gag"/>
    <property type="match status" value="1"/>
</dbReference>
<organism evidence="2">
    <name type="scientific">Sesamum radiatum</name>
    <name type="common">Black benniseed</name>
    <dbReference type="NCBI Taxonomy" id="300843"/>
    <lineage>
        <taxon>Eukaryota</taxon>
        <taxon>Viridiplantae</taxon>
        <taxon>Streptophyta</taxon>
        <taxon>Embryophyta</taxon>
        <taxon>Tracheophyta</taxon>
        <taxon>Spermatophyta</taxon>
        <taxon>Magnoliopsida</taxon>
        <taxon>eudicotyledons</taxon>
        <taxon>Gunneridae</taxon>
        <taxon>Pentapetalae</taxon>
        <taxon>asterids</taxon>
        <taxon>lamiids</taxon>
        <taxon>Lamiales</taxon>
        <taxon>Pedaliaceae</taxon>
        <taxon>Sesamum</taxon>
    </lineage>
</organism>
<reference evidence="2" key="2">
    <citation type="journal article" date="2024" name="Plant">
        <title>Genomic evolution and insights into agronomic trait innovations of Sesamum species.</title>
        <authorList>
            <person name="Miao H."/>
            <person name="Wang L."/>
            <person name="Qu L."/>
            <person name="Liu H."/>
            <person name="Sun Y."/>
            <person name="Le M."/>
            <person name="Wang Q."/>
            <person name="Wei S."/>
            <person name="Zheng Y."/>
            <person name="Lin W."/>
            <person name="Duan Y."/>
            <person name="Cao H."/>
            <person name="Xiong S."/>
            <person name="Wang X."/>
            <person name="Wei L."/>
            <person name="Li C."/>
            <person name="Ma Q."/>
            <person name="Ju M."/>
            <person name="Zhao R."/>
            <person name="Li G."/>
            <person name="Mu C."/>
            <person name="Tian Q."/>
            <person name="Mei H."/>
            <person name="Zhang T."/>
            <person name="Gao T."/>
            <person name="Zhang H."/>
        </authorList>
    </citation>
    <scope>NUCLEOTIDE SEQUENCE</scope>
    <source>
        <strain evidence="2">G02</strain>
    </source>
</reference>
<evidence type="ECO:0000313" key="2">
    <source>
        <dbReference type="EMBL" id="KAL0399837.1"/>
    </source>
</evidence>
<dbReference type="AlphaFoldDB" id="A0AAW2T5K7"/>
<dbReference type="EMBL" id="JACGWJ010000009">
    <property type="protein sequence ID" value="KAL0399837.1"/>
    <property type="molecule type" value="Genomic_DNA"/>
</dbReference>
<gene>
    <name evidence="2" type="ORF">Sradi_2327000</name>
</gene>
<evidence type="ECO:0000259" key="1">
    <source>
        <dbReference type="Pfam" id="PF03732"/>
    </source>
</evidence>